<dbReference type="EMBL" id="CAJNNW010006578">
    <property type="protein sequence ID" value="CAE8648422.1"/>
    <property type="molecule type" value="Genomic_DNA"/>
</dbReference>
<name>A0A813I839_POLGL</name>
<dbReference type="AlphaFoldDB" id="A0A813I839"/>
<gene>
    <name evidence="1" type="ORF">PGLA2088_LOCUS6560</name>
</gene>
<evidence type="ECO:0000313" key="2">
    <source>
        <dbReference type="Proteomes" id="UP000626109"/>
    </source>
</evidence>
<dbReference type="Proteomes" id="UP000626109">
    <property type="component" value="Unassembled WGS sequence"/>
</dbReference>
<reference evidence="1" key="1">
    <citation type="submission" date="2021-02" db="EMBL/GenBank/DDBJ databases">
        <authorList>
            <person name="Dougan E. K."/>
            <person name="Rhodes N."/>
            <person name="Thang M."/>
            <person name="Chan C."/>
        </authorList>
    </citation>
    <scope>NUCLEOTIDE SEQUENCE</scope>
</reference>
<sequence length="666" mass="72850">MAAGEIWLQQRRSLRFKVLTLATAVSPALLAERRSSRGFASLRPEGRRTPLHQLEELELTRARLKKCSACGARILRRPKFLSLADRYASAWIGDNMDQERACLLVAQWNLAGVNHNAFEFEQPLPASPGSVVEGPALFFGHRMSCMVQEAIRGPAKGEDPKKALGLLTAYHLLQPLSHLAVSYPFAGKLSKLAPRTTMQEFLQSCVDGNTGLSRADLMFGKRTWSLMKLTADNAGPLIRMCRSGDIVGFWKTWLDGILGEYPEASEKAEEALALVIAEAFFFHCAMQICASEMKEGTMGDIDRLAVSLAAHCTSMEVSPSAKALGVARVLHIARRHYCPDVFSLQEFNSDWLLDPGFEAFWTSMQSEYDLIRPTIIRNPSMVTCLFIRKQNSDDTAGPLTMDSALTLKASSLLCSENFRNEHLRKAFASAFSLERQGAVMLDRAISNATGFLDRKAAFAVCHVNRKGKANKTKAARAAAVTMKVPAGEKAKKGVAHASSDGSDNRATVLAFKTLADLLNLDLLMAMDANSAADFGERKAGGAASQSEFFDFIHEIGVRHCYEHHGSKVTDPQTFHTVRKSRTFFQCQMKKAGKPDTSTKDFVLGAGGFTAGSIRGVRINKPSGMSSPDEQAARCNSLPSEDVVWRGDVCMPTIDFGSDHALVLAVA</sequence>
<feature type="non-terminal residue" evidence="1">
    <location>
        <position position="666"/>
    </location>
</feature>
<proteinExistence type="predicted"/>
<comment type="caution">
    <text evidence="1">The sequence shown here is derived from an EMBL/GenBank/DDBJ whole genome shotgun (WGS) entry which is preliminary data.</text>
</comment>
<evidence type="ECO:0000313" key="1">
    <source>
        <dbReference type="EMBL" id="CAE8648422.1"/>
    </source>
</evidence>
<protein>
    <submittedName>
        <fullName evidence="1">Uncharacterized protein</fullName>
    </submittedName>
</protein>
<accession>A0A813I839</accession>
<organism evidence="1 2">
    <name type="scientific">Polarella glacialis</name>
    <name type="common">Dinoflagellate</name>
    <dbReference type="NCBI Taxonomy" id="89957"/>
    <lineage>
        <taxon>Eukaryota</taxon>
        <taxon>Sar</taxon>
        <taxon>Alveolata</taxon>
        <taxon>Dinophyceae</taxon>
        <taxon>Suessiales</taxon>
        <taxon>Suessiaceae</taxon>
        <taxon>Polarella</taxon>
    </lineage>
</organism>